<protein>
    <submittedName>
        <fullName evidence="1">Uncharacterized protein</fullName>
    </submittedName>
</protein>
<accession>A0A8S9NQZ5</accession>
<dbReference type="EMBL" id="QGKX02001521">
    <property type="protein sequence ID" value="KAF3507284.1"/>
    <property type="molecule type" value="Genomic_DNA"/>
</dbReference>
<comment type="caution">
    <text evidence="1">The sequence shown here is derived from an EMBL/GenBank/DDBJ whole genome shotgun (WGS) entry which is preliminary data.</text>
</comment>
<proteinExistence type="predicted"/>
<dbReference type="Proteomes" id="UP000712600">
    <property type="component" value="Unassembled WGS sequence"/>
</dbReference>
<name>A0A8S9NQZ5_BRACR</name>
<evidence type="ECO:0000313" key="2">
    <source>
        <dbReference type="Proteomes" id="UP000712600"/>
    </source>
</evidence>
<gene>
    <name evidence="1" type="ORF">F2Q69_00005538</name>
</gene>
<dbReference type="AlphaFoldDB" id="A0A8S9NQZ5"/>
<evidence type="ECO:0000313" key="1">
    <source>
        <dbReference type="EMBL" id="KAF3507284.1"/>
    </source>
</evidence>
<reference evidence="1" key="1">
    <citation type="submission" date="2019-12" db="EMBL/GenBank/DDBJ databases">
        <title>Genome sequencing and annotation of Brassica cretica.</title>
        <authorList>
            <person name="Studholme D.J."/>
            <person name="Sarris P."/>
        </authorList>
    </citation>
    <scope>NUCLEOTIDE SEQUENCE</scope>
    <source>
        <strain evidence="1">PFS-109/04</strain>
        <tissue evidence="1">Leaf</tissue>
    </source>
</reference>
<organism evidence="1 2">
    <name type="scientific">Brassica cretica</name>
    <name type="common">Mustard</name>
    <dbReference type="NCBI Taxonomy" id="69181"/>
    <lineage>
        <taxon>Eukaryota</taxon>
        <taxon>Viridiplantae</taxon>
        <taxon>Streptophyta</taxon>
        <taxon>Embryophyta</taxon>
        <taxon>Tracheophyta</taxon>
        <taxon>Spermatophyta</taxon>
        <taxon>Magnoliopsida</taxon>
        <taxon>eudicotyledons</taxon>
        <taxon>Gunneridae</taxon>
        <taxon>Pentapetalae</taxon>
        <taxon>rosids</taxon>
        <taxon>malvids</taxon>
        <taxon>Brassicales</taxon>
        <taxon>Brassicaceae</taxon>
        <taxon>Brassiceae</taxon>
        <taxon>Brassica</taxon>
    </lineage>
</organism>
<sequence>MLDCFVQKGINLCLVLQSILNGQSQSIFAWYCKVSSMAKAFKFFDLMLKCLNRFSREGAFLMKGMTKGMIIGSGRYGGGAFRGSLIVVVKTLLSHD</sequence>